<dbReference type="InterPro" id="IPR050932">
    <property type="entry name" value="TM2D1-3-like"/>
</dbReference>
<feature type="chain" id="PRO_5041231255" evidence="9">
    <location>
        <begin position="24"/>
        <end position="199"/>
    </location>
</feature>
<dbReference type="GO" id="GO:0016020">
    <property type="term" value="C:membrane"/>
    <property type="evidence" value="ECO:0007669"/>
    <property type="project" value="UniProtKB-SubCell"/>
</dbReference>
<name>A0AA35S9R6_GEOBA</name>
<keyword evidence="12" id="KW-1185">Reference proteome</keyword>
<evidence type="ECO:0000256" key="3">
    <source>
        <dbReference type="ARBA" id="ARBA00022692"/>
    </source>
</evidence>
<comment type="similarity">
    <text evidence="2">Belongs to the TM2 family.</text>
</comment>
<evidence type="ECO:0000256" key="5">
    <source>
        <dbReference type="ARBA" id="ARBA00022989"/>
    </source>
</evidence>
<dbReference type="AlphaFoldDB" id="A0AA35S9R6"/>
<dbReference type="Proteomes" id="UP001174909">
    <property type="component" value="Unassembled WGS sequence"/>
</dbReference>
<keyword evidence="4 9" id="KW-0732">Signal</keyword>
<evidence type="ECO:0000256" key="6">
    <source>
        <dbReference type="ARBA" id="ARBA00023136"/>
    </source>
</evidence>
<comment type="subcellular location">
    <subcellularLocation>
        <location evidence="1">Membrane</location>
        <topology evidence="1">Multi-pass membrane protein</topology>
    </subcellularLocation>
</comment>
<evidence type="ECO:0000256" key="9">
    <source>
        <dbReference type="SAM" id="SignalP"/>
    </source>
</evidence>
<feature type="transmembrane region" description="Helical" evidence="8">
    <location>
        <begin position="140"/>
        <end position="165"/>
    </location>
</feature>
<keyword evidence="7" id="KW-0325">Glycoprotein</keyword>
<dbReference type="InterPro" id="IPR007829">
    <property type="entry name" value="TM2"/>
</dbReference>
<feature type="domain" description="TM2" evidence="10">
    <location>
        <begin position="112"/>
        <end position="157"/>
    </location>
</feature>
<protein>
    <submittedName>
        <fullName evidence="11">TM2 domain-containing protein 1</fullName>
    </submittedName>
</protein>
<proteinExistence type="inferred from homology"/>
<dbReference type="PANTHER" id="PTHR21016:SF1">
    <property type="entry name" value="TM2 DOMAIN-CONTAINING PROTEIN 1"/>
    <property type="match status" value="1"/>
</dbReference>
<evidence type="ECO:0000256" key="4">
    <source>
        <dbReference type="ARBA" id="ARBA00022729"/>
    </source>
</evidence>
<comment type="caution">
    <text evidence="11">The sequence shown here is derived from an EMBL/GenBank/DDBJ whole genome shotgun (WGS) entry which is preliminary data.</text>
</comment>
<evidence type="ECO:0000256" key="2">
    <source>
        <dbReference type="ARBA" id="ARBA00008284"/>
    </source>
</evidence>
<evidence type="ECO:0000256" key="7">
    <source>
        <dbReference type="ARBA" id="ARBA00023180"/>
    </source>
</evidence>
<evidence type="ECO:0000256" key="1">
    <source>
        <dbReference type="ARBA" id="ARBA00004141"/>
    </source>
</evidence>
<evidence type="ECO:0000259" key="10">
    <source>
        <dbReference type="Pfam" id="PF05154"/>
    </source>
</evidence>
<sequence>MTVLGLSISLLAAFLVPLERAEAVECDDVKVMVQNACRDELGIGQYYCHQPTIDTRTQSEAGCRSNGRVDVPCFAAPNVTCGGVTFNGIECSFTEERSCRYVKLCGGVPCYNYRVAVALSLFLGMLGIDRFYLGYPAIGLAKLCTLGFMFIGHLVDFLLILVQAVGPADRSSYFNPYYGPVHYSINSTDPFLPASDQCA</sequence>
<dbReference type="Pfam" id="PF05154">
    <property type="entry name" value="TM2"/>
    <property type="match status" value="1"/>
</dbReference>
<feature type="transmembrane region" description="Helical" evidence="8">
    <location>
        <begin position="111"/>
        <end position="128"/>
    </location>
</feature>
<evidence type="ECO:0000256" key="8">
    <source>
        <dbReference type="SAM" id="Phobius"/>
    </source>
</evidence>
<keyword evidence="6 8" id="KW-0472">Membrane</keyword>
<evidence type="ECO:0000313" key="11">
    <source>
        <dbReference type="EMBL" id="CAI8024842.1"/>
    </source>
</evidence>
<dbReference type="PANTHER" id="PTHR21016">
    <property type="entry name" value="BETA-AMYLOID BINDING PROTEIN-RELATED"/>
    <property type="match status" value="1"/>
</dbReference>
<reference evidence="11" key="1">
    <citation type="submission" date="2023-03" db="EMBL/GenBank/DDBJ databases">
        <authorList>
            <person name="Steffen K."/>
            <person name="Cardenas P."/>
        </authorList>
    </citation>
    <scope>NUCLEOTIDE SEQUENCE</scope>
</reference>
<dbReference type="EMBL" id="CASHTH010002099">
    <property type="protein sequence ID" value="CAI8024842.1"/>
    <property type="molecule type" value="Genomic_DNA"/>
</dbReference>
<gene>
    <name evidence="11" type="ORF">GBAR_LOCUS14389</name>
</gene>
<keyword evidence="5 8" id="KW-1133">Transmembrane helix</keyword>
<evidence type="ECO:0000313" key="12">
    <source>
        <dbReference type="Proteomes" id="UP001174909"/>
    </source>
</evidence>
<feature type="signal peptide" evidence="9">
    <location>
        <begin position="1"/>
        <end position="23"/>
    </location>
</feature>
<keyword evidence="3 8" id="KW-0812">Transmembrane</keyword>
<organism evidence="11 12">
    <name type="scientific">Geodia barretti</name>
    <name type="common">Barrett's horny sponge</name>
    <dbReference type="NCBI Taxonomy" id="519541"/>
    <lineage>
        <taxon>Eukaryota</taxon>
        <taxon>Metazoa</taxon>
        <taxon>Porifera</taxon>
        <taxon>Demospongiae</taxon>
        <taxon>Heteroscleromorpha</taxon>
        <taxon>Tetractinellida</taxon>
        <taxon>Astrophorina</taxon>
        <taxon>Geodiidae</taxon>
        <taxon>Geodia</taxon>
    </lineage>
</organism>
<accession>A0AA35S9R6</accession>